<evidence type="ECO:0000259" key="3">
    <source>
        <dbReference type="Pfam" id="PF00561"/>
    </source>
</evidence>
<keyword evidence="2" id="KW-0378">Hydrolase</keyword>
<dbReference type="InterPro" id="IPR002410">
    <property type="entry name" value="Peptidase_S33"/>
</dbReference>
<protein>
    <recommendedName>
        <fullName evidence="3">AB hydrolase-1 domain-containing protein</fullName>
    </recommendedName>
</protein>
<gene>
    <name evidence="4" type="ORF">BP5553_07872</name>
</gene>
<dbReference type="OrthoDB" id="1898734at2759"/>
<dbReference type="InterPro" id="IPR000073">
    <property type="entry name" value="AB_hydrolase_1"/>
</dbReference>
<proteinExistence type="inferred from homology"/>
<dbReference type="InterPro" id="IPR051601">
    <property type="entry name" value="Serine_prot/Carboxylest_S33"/>
</dbReference>
<comment type="caution">
    <text evidence="4">The sequence shown here is derived from an EMBL/GenBank/DDBJ whole genome shotgun (WGS) entry which is preliminary data.</text>
</comment>
<dbReference type="GO" id="GO:0006508">
    <property type="term" value="P:proteolysis"/>
    <property type="evidence" value="ECO:0007669"/>
    <property type="project" value="InterPro"/>
</dbReference>
<dbReference type="GeneID" id="43600721"/>
<keyword evidence="5" id="KW-1185">Reference proteome</keyword>
<dbReference type="PANTHER" id="PTHR43248">
    <property type="entry name" value="2-SUCCINYL-6-HYDROXY-2,4-CYCLOHEXADIENE-1-CARBOXYLATE SYNTHASE"/>
    <property type="match status" value="1"/>
</dbReference>
<dbReference type="Pfam" id="PF00561">
    <property type="entry name" value="Abhydrolase_1"/>
    <property type="match status" value="1"/>
</dbReference>
<dbReference type="AlphaFoldDB" id="A0A370THR9"/>
<evidence type="ECO:0000256" key="1">
    <source>
        <dbReference type="ARBA" id="ARBA00010088"/>
    </source>
</evidence>
<evidence type="ECO:0000256" key="2">
    <source>
        <dbReference type="ARBA" id="ARBA00022801"/>
    </source>
</evidence>
<dbReference type="STRING" id="2656787.A0A370THR9"/>
<dbReference type="Gene3D" id="3.40.50.1820">
    <property type="entry name" value="alpha/beta hydrolase"/>
    <property type="match status" value="1"/>
</dbReference>
<reference evidence="4 5" key="1">
    <citation type="journal article" date="2018" name="IMA Fungus">
        <title>IMA Genome-F 9: Draft genome sequence of Annulohypoxylon stygium, Aspergillus mulundensis, Berkeleyomyces basicola (syn. Thielaviopsis basicola), Ceratocystis smalleyi, two Cercospora beticola strains, Coleophoma cylindrospora, Fusarium fracticaudum, Phialophora cf. hyalina, and Morchella septimelata.</title>
        <authorList>
            <person name="Wingfield B.D."/>
            <person name="Bills G.F."/>
            <person name="Dong Y."/>
            <person name="Huang W."/>
            <person name="Nel W.J."/>
            <person name="Swalarsk-Parry B.S."/>
            <person name="Vaghefi N."/>
            <person name="Wilken P.M."/>
            <person name="An Z."/>
            <person name="de Beer Z.W."/>
            <person name="De Vos L."/>
            <person name="Chen L."/>
            <person name="Duong T.A."/>
            <person name="Gao Y."/>
            <person name="Hammerbacher A."/>
            <person name="Kikkert J.R."/>
            <person name="Li Y."/>
            <person name="Li H."/>
            <person name="Li K."/>
            <person name="Li Q."/>
            <person name="Liu X."/>
            <person name="Ma X."/>
            <person name="Naidoo K."/>
            <person name="Pethybridge S.J."/>
            <person name="Sun J."/>
            <person name="Steenkamp E.T."/>
            <person name="van der Nest M.A."/>
            <person name="van Wyk S."/>
            <person name="Wingfield M.J."/>
            <person name="Xiong C."/>
            <person name="Yue Q."/>
            <person name="Zhang X."/>
        </authorList>
    </citation>
    <scope>NUCLEOTIDE SEQUENCE [LARGE SCALE GENOMIC DNA]</scope>
    <source>
        <strain evidence="4 5">BP 5553</strain>
    </source>
</reference>
<name>A0A370THR9_9HELO</name>
<evidence type="ECO:0000313" key="4">
    <source>
        <dbReference type="EMBL" id="RDL34744.1"/>
    </source>
</evidence>
<dbReference type="PANTHER" id="PTHR43248:SF2">
    <property type="entry name" value="PROLYL AMINOPEPTIDASE"/>
    <property type="match status" value="1"/>
</dbReference>
<dbReference type="SUPFAM" id="SSF53474">
    <property type="entry name" value="alpha/beta-Hydrolases"/>
    <property type="match status" value="1"/>
</dbReference>
<comment type="similarity">
    <text evidence="1">Belongs to the peptidase S33 family.</text>
</comment>
<feature type="domain" description="AB hydrolase-1" evidence="3">
    <location>
        <begin position="70"/>
        <end position="218"/>
    </location>
</feature>
<sequence>MEIFAARLLETKTHLIPGKFRVSELLFEVPKDYANPARGSLQIFGRAVSRHEKPAAVPSEEERRKKSQKPWFVYLQGGPGFGCSAPQNVSMTNIVLDRGYQMLYLDQRGTGLSSPISAATLALQGDAHRQADYLKLFRADSIVKDCEAVRKTLTSDYPSELKQWSIFGQSFGGFCVLTYLSFFPHGLREAFTSGGLAPVGRTPDQVYKATYQKVIERNKAYYSKYPEDIEAVQGLCFHIKSKGGVPLPSGGVLTVRGLLTLGRNFGVHGGLDTVHDLILRCKLDLSQFQFISRPSLSALESALSFDDNVLYAILHEAIYCQGVASNWSAERVGRSYREFQWLAGSPQSASSVREAPLFFSGEMIYPFLFDAFPELEKLAPVADMIAKYTDWPDLYDEWQLARNSTTLYAATFIDDMYVDFGLAQETVKLVKNCRQVISNTMYHDAIRSRTDEVLKELFTLRDDSID</sequence>
<dbReference type="EMBL" id="NPIC01000007">
    <property type="protein sequence ID" value="RDL34744.1"/>
    <property type="molecule type" value="Genomic_DNA"/>
</dbReference>
<dbReference type="Proteomes" id="UP000254866">
    <property type="component" value="Unassembled WGS sequence"/>
</dbReference>
<accession>A0A370THR9</accession>
<evidence type="ECO:0000313" key="5">
    <source>
        <dbReference type="Proteomes" id="UP000254866"/>
    </source>
</evidence>
<dbReference type="RefSeq" id="XP_031867726.1">
    <property type="nucleotide sequence ID" value="XM_032016495.1"/>
</dbReference>
<dbReference type="PRINTS" id="PR00793">
    <property type="entry name" value="PROAMNOPTASE"/>
</dbReference>
<dbReference type="GO" id="GO:0008233">
    <property type="term" value="F:peptidase activity"/>
    <property type="evidence" value="ECO:0007669"/>
    <property type="project" value="InterPro"/>
</dbReference>
<dbReference type="InterPro" id="IPR029058">
    <property type="entry name" value="AB_hydrolase_fold"/>
</dbReference>
<organism evidence="4 5">
    <name type="scientific">Venustampulla echinocandica</name>
    <dbReference type="NCBI Taxonomy" id="2656787"/>
    <lineage>
        <taxon>Eukaryota</taxon>
        <taxon>Fungi</taxon>
        <taxon>Dikarya</taxon>
        <taxon>Ascomycota</taxon>
        <taxon>Pezizomycotina</taxon>
        <taxon>Leotiomycetes</taxon>
        <taxon>Helotiales</taxon>
        <taxon>Pleuroascaceae</taxon>
        <taxon>Venustampulla</taxon>
    </lineage>
</organism>